<proteinExistence type="predicted"/>
<evidence type="ECO:0000313" key="2">
    <source>
        <dbReference type="Proteomes" id="UP000481861"/>
    </source>
</evidence>
<organism evidence="1 2">
    <name type="scientific">Massariosphaeria phaeospora</name>
    <dbReference type="NCBI Taxonomy" id="100035"/>
    <lineage>
        <taxon>Eukaryota</taxon>
        <taxon>Fungi</taxon>
        <taxon>Dikarya</taxon>
        <taxon>Ascomycota</taxon>
        <taxon>Pezizomycotina</taxon>
        <taxon>Dothideomycetes</taxon>
        <taxon>Pleosporomycetidae</taxon>
        <taxon>Pleosporales</taxon>
        <taxon>Pleosporales incertae sedis</taxon>
        <taxon>Massariosphaeria</taxon>
    </lineage>
</organism>
<reference evidence="1 2" key="1">
    <citation type="submission" date="2020-01" db="EMBL/GenBank/DDBJ databases">
        <authorList>
            <consortium name="DOE Joint Genome Institute"/>
            <person name="Haridas S."/>
            <person name="Albert R."/>
            <person name="Binder M."/>
            <person name="Bloem J."/>
            <person name="Labutti K."/>
            <person name="Salamov A."/>
            <person name="Andreopoulos B."/>
            <person name="Baker S.E."/>
            <person name="Barry K."/>
            <person name="Bills G."/>
            <person name="Bluhm B.H."/>
            <person name="Cannon C."/>
            <person name="Castanera R."/>
            <person name="Culley D.E."/>
            <person name="Daum C."/>
            <person name="Ezra D."/>
            <person name="Gonzalez J.B."/>
            <person name="Henrissat B."/>
            <person name="Kuo A."/>
            <person name="Liang C."/>
            <person name="Lipzen A."/>
            <person name="Lutzoni F."/>
            <person name="Magnuson J."/>
            <person name="Mondo S."/>
            <person name="Nolan M."/>
            <person name="Ohm R."/>
            <person name="Pangilinan J."/>
            <person name="Park H.-J.H."/>
            <person name="Ramirez L."/>
            <person name="Alfaro M."/>
            <person name="Sun H."/>
            <person name="Tritt A."/>
            <person name="Yoshinaga Y."/>
            <person name="Zwiers L.-H.L."/>
            <person name="Turgeon B.G."/>
            <person name="Goodwin S.B."/>
            <person name="Spatafora J.W."/>
            <person name="Crous P.W."/>
            <person name="Grigoriev I.V."/>
        </authorList>
    </citation>
    <scope>NUCLEOTIDE SEQUENCE [LARGE SCALE GENOMIC DNA]</scope>
    <source>
        <strain evidence="1 2">CBS 611.86</strain>
    </source>
</reference>
<name>A0A7C8MCR4_9PLEO</name>
<sequence length="185" mass="20000">MTASPSADSCRAARDSTPQCTLHSLLASFVNTVTEYKTALTNQLGRWSAFALRRVRNRYLKACGNLERLIEAPRSRTSRRSNGENVSCTRFWRMPPLDWLEYAVSSSLITSGCPSALVASATFFALAPPHGCNSAACTLRPDSAGGSSVTSKRSVAHAPPPILTVALPVYISIHSTLDRAESTHF</sequence>
<comment type="caution">
    <text evidence="1">The sequence shown here is derived from an EMBL/GenBank/DDBJ whole genome shotgun (WGS) entry which is preliminary data.</text>
</comment>
<accession>A0A7C8MCR4</accession>
<gene>
    <name evidence="1" type="ORF">BDV95DRAFT_592535</name>
</gene>
<dbReference type="Proteomes" id="UP000481861">
    <property type="component" value="Unassembled WGS sequence"/>
</dbReference>
<evidence type="ECO:0000313" key="1">
    <source>
        <dbReference type="EMBL" id="KAF2874459.1"/>
    </source>
</evidence>
<dbReference type="AlphaFoldDB" id="A0A7C8MCR4"/>
<dbReference type="EMBL" id="JAADJZ010000006">
    <property type="protein sequence ID" value="KAF2874459.1"/>
    <property type="molecule type" value="Genomic_DNA"/>
</dbReference>
<protein>
    <submittedName>
        <fullName evidence="1">Uncharacterized protein</fullName>
    </submittedName>
</protein>
<keyword evidence="2" id="KW-1185">Reference proteome</keyword>